<accession>A0A4Y6EM65</accession>
<reference evidence="1 2" key="1">
    <citation type="submission" date="2019-05" db="EMBL/GenBank/DDBJ databases">
        <authorList>
            <person name="Pope W.H."/>
            <person name="Garlena R.A."/>
            <person name="Russell D.A."/>
            <person name="Jacobs-Sera D."/>
            <person name="Hatfull G.F."/>
        </authorList>
    </citation>
    <scope>NUCLEOTIDE SEQUENCE [LARGE SCALE GENOMIC DNA]</scope>
</reference>
<dbReference type="GeneID" id="64766032"/>
<evidence type="ECO:0000313" key="2">
    <source>
        <dbReference type="Proteomes" id="UP000318375"/>
    </source>
</evidence>
<protein>
    <submittedName>
        <fullName evidence="1">Uncharacterized protein</fullName>
    </submittedName>
</protein>
<keyword evidence="2" id="KW-1185">Reference proteome</keyword>
<dbReference type="Proteomes" id="UP000318375">
    <property type="component" value="Segment"/>
</dbReference>
<proteinExistence type="predicted"/>
<organism evidence="1 2">
    <name type="scientific">Gordonia phage Pupper</name>
    <dbReference type="NCBI Taxonomy" id="2571249"/>
    <lineage>
        <taxon>Viruses</taxon>
        <taxon>Duplodnaviria</taxon>
        <taxon>Heunggongvirae</taxon>
        <taxon>Uroviricota</taxon>
        <taxon>Caudoviricetes</taxon>
        <taxon>Puppervirus</taxon>
        <taxon>Puppervirus Pupper</taxon>
    </lineage>
</organism>
<name>A0A4Y6EM65_9CAUD</name>
<dbReference type="RefSeq" id="YP_010058803.1">
    <property type="nucleotide sequence ID" value="NC_054723.1"/>
</dbReference>
<dbReference type="KEGG" id="vg:64766032"/>
<gene>
    <name evidence="1" type="primary">14</name>
    <name evidence="1" type="ORF">SEA_PUPPER_14</name>
</gene>
<dbReference type="EMBL" id="MK977695">
    <property type="protein sequence ID" value="QDF18501.1"/>
    <property type="molecule type" value="Genomic_DNA"/>
</dbReference>
<sequence length="42" mass="4708">MSACDQELCPMWDGEGCPCERFGLDRDNLPTSGTFRVEQEPS</sequence>
<evidence type="ECO:0000313" key="1">
    <source>
        <dbReference type="EMBL" id="QDF18501.1"/>
    </source>
</evidence>